<dbReference type="InterPro" id="IPR045462">
    <property type="entry name" value="aa-tRNA-synth_I_cd-bd"/>
</dbReference>
<evidence type="ECO:0000256" key="5">
    <source>
        <dbReference type="ARBA" id="ARBA00023146"/>
    </source>
</evidence>
<dbReference type="Gene3D" id="1.10.10.350">
    <property type="match status" value="1"/>
</dbReference>
<organism evidence="7 8">
    <name type="scientific">Sphagnurus paluster</name>
    <dbReference type="NCBI Taxonomy" id="117069"/>
    <lineage>
        <taxon>Eukaryota</taxon>
        <taxon>Fungi</taxon>
        <taxon>Dikarya</taxon>
        <taxon>Basidiomycota</taxon>
        <taxon>Agaricomycotina</taxon>
        <taxon>Agaricomycetes</taxon>
        <taxon>Agaricomycetidae</taxon>
        <taxon>Agaricales</taxon>
        <taxon>Tricholomatineae</taxon>
        <taxon>Lyophyllaceae</taxon>
        <taxon>Sphagnurus</taxon>
    </lineage>
</organism>
<evidence type="ECO:0000259" key="6">
    <source>
        <dbReference type="Pfam" id="PF19269"/>
    </source>
</evidence>
<evidence type="ECO:0000313" key="7">
    <source>
        <dbReference type="EMBL" id="KAG5634487.1"/>
    </source>
</evidence>
<dbReference type="GO" id="GO:0006412">
    <property type="term" value="P:translation"/>
    <property type="evidence" value="ECO:0007669"/>
    <property type="project" value="UniProtKB-KW"/>
</dbReference>
<dbReference type="Proteomes" id="UP000717328">
    <property type="component" value="Unassembled WGS sequence"/>
</dbReference>
<dbReference type="GO" id="GO:0005524">
    <property type="term" value="F:ATP binding"/>
    <property type="evidence" value="ECO:0007669"/>
    <property type="project" value="UniProtKB-KW"/>
</dbReference>
<reference evidence="7" key="1">
    <citation type="submission" date="2021-02" db="EMBL/GenBank/DDBJ databases">
        <authorList>
            <person name="Nieuwenhuis M."/>
            <person name="Van De Peppel L.J.J."/>
        </authorList>
    </citation>
    <scope>NUCLEOTIDE SEQUENCE</scope>
    <source>
        <strain evidence="7">D49</strain>
    </source>
</reference>
<proteinExistence type="predicted"/>
<evidence type="ECO:0000256" key="1">
    <source>
        <dbReference type="ARBA" id="ARBA00022598"/>
    </source>
</evidence>
<evidence type="ECO:0000256" key="4">
    <source>
        <dbReference type="ARBA" id="ARBA00022917"/>
    </source>
</evidence>
<dbReference type="OrthoDB" id="428822at2759"/>
<dbReference type="Pfam" id="PF19269">
    <property type="entry name" value="Anticodon_2"/>
    <property type="match status" value="1"/>
</dbReference>
<name>A0A9P7FMB6_9AGAR</name>
<evidence type="ECO:0000256" key="3">
    <source>
        <dbReference type="ARBA" id="ARBA00022840"/>
    </source>
</evidence>
<dbReference type="InterPro" id="IPR008925">
    <property type="entry name" value="aa_tRNA-synth_I_cd-bd_sf"/>
</dbReference>
<comment type="caution">
    <text evidence="7">The sequence shown here is derived from an EMBL/GenBank/DDBJ whole genome shotgun (WGS) entry which is preliminary data.</text>
</comment>
<dbReference type="InterPro" id="IPR020751">
    <property type="entry name" value="aa-tRNA-synth_I_codon-bd_sub2"/>
</dbReference>
<dbReference type="EMBL" id="JABCKI010006388">
    <property type="protein sequence ID" value="KAG5634487.1"/>
    <property type="molecule type" value="Genomic_DNA"/>
</dbReference>
<protein>
    <recommendedName>
        <fullName evidence="6">Aminoacyl-tRNA synthetase class I anticodon-binding domain-containing protein</fullName>
    </recommendedName>
</protein>
<accession>A0A9P7FMB6</accession>
<sequence>GRLTNLNDIPLHGSFFFVEPDYTADKAQVMLKRITPEQQKLLDAVAATEPWDGLDILGLLHMERERLGVPYKVFMTVLRHALCGQKDGPAVADVMRVLGRERTLARLRGALPAERKTSRAESHGVD</sequence>
<dbReference type="SUPFAM" id="SSF48163">
    <property type="entry name" value="An anticodon-binding domain of class I aminoacyl-tRNA synthetases"/>
    <property type="match status" value="1"/>
</dbReference>
<feature type="domain" description="Aminoacyl-tRNA synthetase class I anticodon-binding" evidence="6">
    <location>
        <begin position="2"/>
        <end position="111"/>
    </location>
</feature>
<dbReference type="AlphaFoldDB" id="A0A9P7FMB6"/>
<dbReference type="GO" id="GO:0004812">
    <property type="term" value="F:aminoacyl-tRNA ligase activity"/>
    <property type="evidence" value="ECO:0007669"/>
    <property type="project" value="UniProtKB-KW"/>
</dbReference>
<dbReference type="GO" id="GO:0000049">
    <property type="term" value="F:tRNA binding"/>
    <property type="evidence" value="ECO:0007669"/>
    <property type="project" value="InterPro"/>
</dbReference>
<keyword evidence="5" id="KW-0030">Aminoacyl-tRNA synthetase</keyword>
<keyword evidence="4" id="KW-0648">Protein biosynthesis</keyword>
<evidence type="ECO:0000313" key="8">
    <source>
        <dbReference type="Proteomes" id="UP000717328"/>
    </source>
</evidence>
<keyword evidence="3" id="KW-0067">ATP-binding</keyword>
<keyword evidence="1" id="KW-0436">Ligase</keyword>
<evidence type="ECO:0000256" key="2">
    <source>
        <dbReference type="ARBA" id="ARBA00022741"/>
    </source>
</evidence>
<keyword evidence="2" id="KW-0547">Nucleotide-binding</keyword>
<feature type="non-terminal residue" evidence="7">
    <location>
        <position position="126"/>
    </location>
</feature>
<keyword evidence="8" id="KW-1185">Reference proteome</keyword>
<gene>
    <name evidence="7" type="ORF">H0H81_001779</name>
</gene>
<reference evidence="7" key="2">
    <citation type="submission" date="2021-10" db="EMBL/GenBank/DDBJ databases">
        <title>Phylogenomics reveals ancestral predisposition of the termite-cultivated fungus Termitomyces towards a domesticated lifestyle.</title>
        <authorList>
            <person name="Auxier B."/>
            <person name="Grum-Grzhimaylo A."/>
            <person name="Cardenas M.E."/>
            <person name="Lodge J.D."/>
            <person name="Laessoe T."/>
            <person name="Pedersen O."/>
            <person name="Smith M.E."/>
            <person name="Kuyper T.W."/>
            <person name="Franco-Molano E.A."/>
            <person name="Baroni T.J."/>
            <person name="Aanen D.K."/>
        </authorList>
    </citation>
    <scope>NUCLEOTIDE SEQUENCE</scope>
    <source>
        <strain evidence="7">D49</strain>
    </source>
</reference>